<dbReference type="SMART" id="SM00360">
    <property type="entry name" value="RRM"/>
    <property type="match status" value="1"/>
</dbReference>
<dbReference type="OrthoDB" id="439808at2759"/>
<proteinExistence type="predicted"/>
<protein>
    <submittedName>
        <fullName evidence="5">Eukaryotic translation initiation factor 4B</fullName>
    </submittedName>
</protein>
<keyword evidence="1 2" id="KW-0694">RNA-binding</keyword>
<dbReference type="InterPro" id="IPR000504">
    <property type="entry name" value="RRM_dom"/>
</dbReference>
<evidence type="ECO:0000256" key="1">
    <source>
        <dbReference type="ARBA" id="ARBA00022884"/>
    </source>
</evidence>
<evidence type="ECO:0000256" key="3">
    <source>
        <dbReference type="SAM" id="MobiDB-lite"/>
    </source>
</evidence>
<evidence type="ECO:0000259" key="4">
    <source>
        <dbReference type="PROSITE" id="PS50102"/>
    </source>
</evidence>
<feature type="compositionally biased region" description="Basic and acidic residues" evidence="3">
    <location>
        <begin position="45"/>
        <end position="112"/>
    </location>
</feature>
<dbReference type="PANTHER" id="PTHR23236:SF11">
    <property type="entry name" value="EUKARYOTIC TRANSLATION INITIATION FACTOR 4H"/>
    <property type="match status" value="1"/>
</dbReference>
<name>A0A8T1WZW9_9STRA</name>
<feature type="region of interest" description="Disordered" evidence="3">
    <location>
        <begin position="1"/>
        <end position="119"/>
    </location>
</feature>
<keyword evidence="5" id="KW-0648">Protein biosynthesis</keyword>
<dbReference type="EMBL" id="JAGDFL010000070">
    <property type="protein sequence ID" value="KAG7398831.1"/>
    <property type="molecule type" value="Genomic_DNA"/>
</dbReference>
<keyword evidence="5" id="KW-0396">Initiation factor</keyword>
<comment type="caution">
    <text evidence="5">The sequence shown here is derived from an EMBL/GenBank/DDBJ whole genome shotgun (WGS) entry which is preliminary data.</text>
</comment>
<feature type="compositionally biased region" description="Acidic residues" evidence="3">
    <location>
        <begin position="376"/>
        <end position="385"/>
    </location>
</feature>
<feature type="compositionally biased region" description="Basic and acidic residues" evidence="3">
    <location>
        <begin position="197"/>
        <end position="226"/>
    </location>
</feature>
<keyword evidence="6" id="KW-1185">Reference proteome</keyword>
<dbReference type="Proteomes" id="UP000693981">
    <property type="component" value="Unassembled WGS sequence"/>
</dbReference>
<feature type="domain" description="RRM" evidence="4">
    <location>
        <begin position="121"/>
        <end position="196"/>
    </location>
</feature>
<reference evidence="5" key="1">
    <citation type="submission" date="2021-02" db="EMBL/GenBank/DDBJ databases">
        <authorList>
            <person name="Palmer J.M."/>
        </authorList>
    </citation>
    <scope>NUCLEOTIDE SEQUENCE</scope>
    <source>
        <strain evidence="5">SCRP23</strain>
    </source>
</reference>
<dbReference type="Pfam" id="PF00076">
    <property type="entry name" value="RRM_1"/>
    <property type="match status" value="1"/>
</dbReference>
<feature type="region of interest" description="Disordered" evidence="3">
    <location>
        <begin position="197"/>
        <end position="385"/>
    </location>
</feature>
<feature type="compositionally biased region" description="Basic and acidic residues" evidence="3">
    <location>
        <begin position="309"/>
        <end position="331"/>
    </location>
</feature>
<dbReference type="PANTHER" id="PTHR23236">
    <property type="entry name" value="EUKARYOTIC TRANSLATION INITIATION FACTOR 4B/4H"/>
    <property type="match status" value="1"/>
</dbReference>
<evidence type="ECO:0000256" key="2">
    <source>
        <dbReference type="PROSITE-ProRule" id="PRU00176"/>
    </source>
</evidence>
<dbReference type="AlphaFoldDB" id="A0A8T1WZW9"/>
<organism evidence="5 6">
    <name type="scientific">Phytophthora boehmeriae</name>
    <dbReference type="NCBI Taxonomy" id="109152"/>
    <lineage>
        <taxon>Eukaryota</taxon>
        <taxon>Sar</taxon>
        <taxon>Stramenopiles</taxon>
        <taxon>Oomycota</taxon>
        <taxon>Peronosporomycetes</taxon>
        <taxon>Peronosporales</taxon>
        <taxon>Peronosporaceae</taxon>
        <taxon>Phytophthora</taxon>
    </lineage>
</organism>
<dbReference type="GO" id="GO:0003723">
    <property type="term" value="F:RNA binding"/>
    <property type="evidence" value="ECO:0007669"/>
    <property type="project" value="UniProtKB-UniRule"/>
</dbReference>
<feature type="compositionally biased region" description="Basic and acidic residues" evidence="3">
    <location>
        <begin position="346"/>
        <end position="356"/>
    </location>
</feature>
<evidence type="ECO:0000313" key="6">
    <source>
        <dbReference type="Proteomes" id="UP000693981"/>
    </source>
</evidence>
<feature type="compositionally biased region" description="Basic and acidic residues" evidence="3">
    <location>
        <begin position="257"/>
        <end position="298"/>
    </location>
</feature>
<dbReference type="PROSITE" id="PS50102">
    <property type="entry name" value="RRM"/>
    <property type="match status" value="1"/>
</dbReference>
<accession>A0A8T1WZW9</accession>
<dbReference type="GO" id="GO:0003743">
    <property type="term" value="F:translation initiation factor activity"/>
    <property type="evidence" value="ECO:0007669"/>
    <property type="project" value="UniProtKB-KW"/>
</dbReference>
<gene>
    <name evidence="5" type="primary">EIF4B</name>
    <name evidence="5" type="ORF">PHYBOEH_010345</name>
</gene>
<evidence type="ECO:0000313" key="5">
    <source>
        <dbReference type="EMBL" id="KAG7398831.1"/>
    </source>
</evidence>
<sequence>MAQKLSFASGGTSSWADDDDIDFQPLSIAPKVAQTEAPQPIEEEEIHHHEQEREERPRSPRRRDDDRRGYQDDRRGYQEDRRGGYGDRRGGYDDRRGGYEERRRGSREDRPKTPVPDVGPWKLYVGNLSFRLTEDDVADFIGPEGIKDIRFPRDYDNRPKGFAYVEFVDKEYLVRALDLDGRDFDGRRVKMDVAVDRERKPRDSGFYDKRNDRSGDRSRESNENPRERRHLTLLPRSTSTEKKDPNSAPKPSIFGDAKPRDESAYLERKKALDQERKAKAKEEKETKAKAKAKAEKASAAEAAVLSRKGSRDEGARAGGRGRADRRPEGGRGRGAPKENVPPASGRKAEPRSKRSEPPTTKISAPAPAKTANVFDLLDDSDSDSD</sequence>